<evidence type="ECO:0000313" key="1">
    <source>
        <dbReference type="EMBL" id="VYT13625.1"/>
    </source>
</evidence>
<dbReference type="GO" id="GO:0031419">
    <property type="term" value="F:cobalamin binding"/>
    <property type="evidence" value="ECO:0007669"/>
    <property type="project" value="InterPro"/>
</dbReference>
<organism evidence="1">
    <name type="scientific">Bacteroides intestinalis</name>
    <dbReference type="NCBI Taxonomy" id="329854"/>
    <lineage>
        <taxon>Bacteria</taxon>
        <taxon>Pseudomonadati</taxon>
        <taxon>Bacteroidota</taxon>
        <taxon>Bacteroidia</taxon>
        <taxon>Bacteroidales</taxon>
        <taxon>Bacteroidaceae</taxon>
        <taxon>Bacteroides</taxon>
    </lineage>
</organism>
<reference evidence="1" key="1">
    <citation type="submission" date="2019-11" db="EMBL/GenBank/DDBJ databases">
        <authorList>
            <person name="Feng L."/>
        </authorList>
    </citation>
    <scope>NUCLEOTIDE SEQUENCE</scope>
    <source>
        <strain evidence="1">BintestinalisLFYP9</strain>
    </source>
</reference>
<dbReference type="AlphaFoldDB" id="A0A6N2U6D5"/>
<proteinExistence type="predicted"/>
<name>A0A6N2U6D5_9BACE</name>
<dbReference type="EMBL" id="CACRSU010000017">
    <property type="protein sequence ID" value="VYT13625.1"/>
    <property type="molecule type" value="Genomic_DNA"/>
</dbReference>
<dbReference type="RefSeq" id="WP_138293147.1">
    <property type="nucleotide sequence ID" value="NZ_BAABZC010000002.1"/>
</dbReference>
<dbReference type="InterPro" id="IPR016176">
    <property type="entry name" value="Cbl-dep_enz_cat"/>
</dbReference>
<gene>
    <name evidence="1" type="ORF">BILFYP9_01917</name>
</gene>
<sequence length="619" mass="70654">MTRLQENEIFGLVKTDIDVHTLGITTIAHLLRDCGYECYISPNEISVAVESIYKLNNFSLLQKWISDHNITRIGFSYRLDPSEAKDYFCHLFYEMKNHNLFVENGGCLRGVFFAGLPDACLLVKRELGEQVLVFPGDETPIESLQKLGVPESKFPKDLKLNSEYDNMRWAFAKDLIESETYKCITPQDHLGYIEAGKDSDSFIKRVNYCKERHTLPLIRAHVGPYNPNRLEAIKEFFSWEKDLVKAHLLDILSIGSSQLTQSKFGEDWNGLPNGGGIPVNSEQEYQMIKEAASPMLVRTYAGTKNVPDMAKMHERCLNISWHALSFWWFCEIDGRGSNSVLENLKEHFETIKYIASTGKPLEPNVPHHFAFRGTDDISYIISGYLAAKSAKKLGIRNLILQNMLNTPKYTIGLQDLAKGRTMLQLVRELEDDNFTVHLQSRAGLDYFSPDLDKAKIQLAAVTALMDDIEPNDRDSPEIIHVVSYCEAVRLATPPVINESIQITLAALNKYRKLRAIGQIENMAYNQELNERTEDMYQEAKEAIRILERYIPNLYTAEGLYRVFKEGFLPVPYMIDSNNKYNEATMWNTAIKNGGIRVIDEKGKVIRTSVRYDKIISCHG</sequence>
<accession>A0A6N2U6D5</accession>
<evidence type="ECO:0008006" key="2">
    <source>
        <dbReference type="Google" id="ProtNLM"/>
    </source>
</evidence>
<dbReference type="GO" id="GO:0003824">
    <property type="term" value="F:catalytic activity"/>
    <property type="evidence" value="ECO:0007669"/>
    <property type="project" value="InterPro"/>
</dbReference>
<dbReference type="SUPFAM" id="SSF51703">
    <property type="entry name" value="Cobalamin (vitamin B12)-dependent enzymes"/>
    <property type="match status" value="1"/>
</dbReference>
<protein>
    <recommendedName>
        <fullName evidence="2">Cobalamin-binding protein</fullName>
    </recommendedName>
</protein>
<dbReference type="Gene3D" id="3.20.20.240">
    <property type="entry name" value="Methylmalonyl-CoA mutase"/>
    <property type="match status" value="1"/>
</dbReference>